<dbReference type="PANTHER" id="PTHR24273:SF32">
    <property type="entry name" value="HYALIN"/>
    <property type="match status" value="1"/>
</dbReference>
<evidence type="ECO:0000313" key="3">
    <source>
        <dbReference type="EMBL" id="KAJ8036425.1"/>
    </source>
</evidence>
<dbReference type="OrthoDB" id="6040303at2759"/>
<dbReference type="PROSITE" id="PS50825">
    <property type="entry name" value="HYR"/>
    <property type="match status" value="1"/>
</dbReference>
<dbReference type="PANTHER" id="PTHR24273">
    <property type="entry name" value="FI04643P-RELATED"/>
    <property type="match status" value="1"/>
</dbReference>
<gene>
    <name evidence="3" type="ORF">HOLleu_20391</name>
</gene>
<keyword evidence="1" id="KW-0677">Repeat</keyword>
<protein>
    <recommendedName>
        <fullName evidence="2">HYR domain-containing protein</fullName>
    </recommendedName>
</protein>
<sequence length="135" mass="15017">MPLPLLHELVLKVEGRADATDVTSPIANCPAKQIVNATKESNTKAVVEWNPASCEDNSEWDVGMDCTHQPGEEFELGNTTVQCTCTDREGNIGECCFDIIVKGRSTIVVNVPDRNKLNVHYFFEGSRHHQKVTFK</sequence>
<evidence type="ECO:0000256" key="1">
    <source>
        <dbReference type="ARBA" id="ARBA00022737"/>
    </source>
</evidence>
<name>A0A9Q1C1F0_HOLLE</name>
<reference evidence="3" key="1">
    <citation type="submission" date="2021-10" db="EMBL/GenBank/DDBJ databases">
        <title>Tropical sea cucumber genome reveals ecological adaptation and Cuvierian tubules defense mechanism.</title>
        <authorList>
            <person name="Chen T."/>
        </authorList>
    </citation>
    <scope>NUCLEOTIDE SEQUENCE</scope>
    <source>
        <strain evidence="3">Nanhai2018</strain>
        <tissue evidence="3">Muscle</tissue>
    </source>
</reference>
<evidence type="ECO:0000259" key="2">
    <source>
        <dbReference type="PROSITE" id="PS50825"/>
    </source>
</evidence>
<comment type="caution">
    <text evidence="3">The sequence shown here is derived from an EMBL/GenBank/DDBJ whole genome shotgun (WGS) entry which is preliminary data.</text>
</comment>
<dbReference type="InterPro" id="IPR003410">
    <property type="entry name" value="HYR_dom"/>
</dbReference>
<keyword evidence="4" id="KW-1185">Reference proteome</keyword>
<dbReference type="Proteomes" id="UP001152320">
    <property type="component" value="Chromosome 9"/>
</dbReference>
<dbReference type="Pfam" id="PF02494">
    <property type="entry name" value="HYR"/>
    <property type="match status" value="1"/>
</dbReference>
<dbReference type="EMBL" id="JAIZAY010000009">
    <property type="protein sequence ID" value="KAJ8036425.1"/>
    <property type="molecule type" value="Genomic_DNA"/>
</dbReference>
<accession>A0A9Q1C1F0</accession>
<evidence type="ECO:0000313" key="4">
    <source>
        <dbReference type="Proteomes" id="UP001152320"/>
    </source>
</evidence>
<dbReference type="AlphaFoldDB" id="A0A9Q1C1F0"/>
<organism evidence="3 4">
    <name type="scientific">Holothuria leucospilota</name>
    <name type="common">Black long sea cucumber</name>
    <name type="synonym">Mertensiothuria leucospilota</name>
    <dbReference type="NCBI Taxonomy" id="206669"/>
    <lineage>
        <taxon>Eukaryota</taxon>
        <taxon>Metazoa</taxon>
        <taxon>Echinodermata</taxon>
        <taxon>Eleutherozoa</taxon>
        <taxon>Echinozoa</taxon>
        <taxon>Holothuroidea</taxon>
        <taxon>Aspidochirotacea</taxon>
        <taxon>Aspidochirotida</taxon>
        <taxon>Holothuriidae</taxon>
        <taxon>Holothuria</taxon>
    </lineage>
</organism>
<proteinExistence type="predicted"/>
<feature type="domain" description="HYR" evidence="2">
    <location>
        <begin position="20"/>
        <end position="103"/>
    </location>
</feature>